<sequence>MYINNIVFLCV</sequence>
<accession>A0A0K2SY26</accession>
<reference evidence="1" key="1">
    <citation type="submission" date="2014-05" db="EMBL/GenBank/DDBJ databases">
        <authorList>
            <person name="Chronopoulou M."/>
        </authorList>
    </citation>
    <scope>NUCLEOTIDE SEQUENCE</scope>
    <source>
        <tissue evidence="1">Whole organism</tissue>
    </source>
</reference>
<proteinExistence type="predicted"/>
<evidence type="ECO:0000313" key="1">
    <source>
        <dbReference type="EMBL" id="CDW18181.1"/>
    </source>
</evidence>
<protein>
    <submittedName>
        <fullName evidence="1">Uncharacterized protein</fullName>
    </submittedName>
</protein>
<name>A0A0K2SY26_LEPSM</name>
<organism evidence="1">
    <name type="scientific">Lepeophtheirus salmonis</name>
    <name type="common">Salmon louse</name>
    <name type="synonym">Caligus salmonis</name>
    <dbReference type="NCBI Taxonomy" id="72036"/>
    <lineage>
        <taxon>Eukaryota</taxon>
        <taxon>Metazoa</taxon>
        <taxon>Ecdysozoa</taxon>
        <taxon>Arthropoda</taxon>
        <taxon>Crustacea</taxon>
        <taxon>Multicrustacea</taxon>
        <taxon>Hexanauplia</taxon>
        <taxon>Copepoda</taxon>
        <taxon>Siphonostomatoida</taxon>
        <taxon>Caligidae</taxon>
        <taxon>Lepeophtheirus</taxon>
    </lineage>
</organism>
<dbReference type="EMBL" id="HACA01000820">
    <property type="protein sequence ID" value="CDW18181.1"/>
    <property type="molecule type" value="Transcribed_RNA"/>
</dbReference>